<accession>A0A0L0JRJ6</accession>
<evidence type="ECO:0000256" key="1">
    <source>
        <dbReference type="SAM" id="Phobius"/>
    </source>
</evidence>
<comment type="caution">
    <text evidence="2">The sequence shown here is derived from an EMBL/GenBank/DDBJ whole genome shotgun (WGS) entry which is preliminary data.</text>
</comment>
<feature type="transmembrane region" description="Helical" evidence="1">
    <location>
        <begin position="12"/>
        <end position="30"/>
    </location>
</feature>
<organism evidence="2 3">
    <name type="scientific">Streptomyces acidiscabies</name>
    <dbReference type="NCBI Taxonomy" id="42234"/>
    <lineage>
        <taxon>Bacteria</taxon>
        <taxon>Bacillati</taxon>
        <taxon>Actinomycetota</taxon>
        <taxon>Actinomycetes</taxon>
        <taxon>Kitasatosporales</taxon>
        <taxon>Streptomycetaceae</taxon>
        <taxon>Streptomyces</taxon>
    </lineage>
</organism>
<proteinExistence type="predicted"/>
<feature type="transmembrane region" description="Helical" evidence="1">
    <location>
        <begin position="95"/>
        <end position="119"/>
    </location>
</feature>
<protein>
    <submittedName>
        <fullName evidence="2">Membrane protein</fullName>
    </submittedName>
</protein>
<dbReference type="AlphaFoldDB" id="A0A0L0JRJ6"/>
<dbReference type="OrthoDB" id="3416461at2"/>
<keyword evidence="1" id="KW-1133">Transmembrane helix</keyword>
<feature type="transmembrane region" description="Helical" evidence="1">
    <location>
        <begin position="161"/>
        <end position="181"/>
    </location>
</feature>
<feature type="transmembrane region" description="Helical" evidence="1">
    <location>
        <begin position="249"/>
        <end position="266"/>
    </location>
</feature>
<evidence type="ECO:0000313" key="3">
    <source>
        <dbReference type="Proteomes" id="UP000037151"/>
    </source>
</evidence>
<feature type="transmembrane region" description="Helical" evidence="1">
    <location>
        <begin position="56"/>
        <end position="74"/>
    </location>
</feature>
<dbReference type="PATRIC" id="fig|42234.21.peg.7116"/>
<dbReference type="EMBL" id="JPPY01000192">
    <property type="protein sequence ID" value="KND28109.1"/>
    <property type="molecule type" value="Genomic_DNA"/>
</dbReference>
<dbReference type="RefSeq" id="WP_050374102.1">
    <property type="nucleotide sequence ID" value="NZ_KQ257831.1"/>
</dbReference>
<feature type="transmembrane region" description="Helical" evidence="1">
    <location>
        <begin position="131"/>
        <end position="154"/>
    </location>
</feature>
<gene>
    <name evidence="2" type="ORF">IQ63_34535</name>
</gene>
<dbReference type="Proteomes" id="UP000037151">
    <property type="component" value="Unassembled WGS sequence"/>
</dbReference>
<reference evidence="3" key="1">
    <citation type="submission" date="2014-07" db="EMBL/GenBank/DDBJ databases">
        <title>Genome sequencing of plant-pathogenic Streptomyces species.</title>
        <authorList>
            <person name="Harrison J."/>
            <person name="Sapp M."/>
            <person name="Thwaites R."/>
            <person name="Studholme D.J."/>
        </authorList>
    </citation>
    <scope>NUCLEOTIDE SEQUENCE [LARGE SCALE GENOMIC DNA]</scope>
    <source>
        <strain evidence="3">NCPPB 4445</strain>
    </source>
</reference>
<name>A0A0L0JRJ6_9ACTN</name>
<feature type="transmembrane region" description="Helical" evidence="1">
    <location>
        <begin position="226"/>
        <end position="242"/>
    </location>
</feature>
<keyword evidence="1" id="KW-0472">Membrane</keyword>
<evidence type="ECO:0000313" key="2">
    <source>
        <dbReference type="EMBL" id="KND28109.1"/>
    </source>
</evidence>
<sequence>MNVLRTELKRSAAPWAGALVLTTSLAFLHLPDTAWWRGTTAWTAQWTPLALWTRSLLFYLWPLAVGIGALQGLRDHRSTMSELLTSTPRPAWHRAALQAGTTAATLAVGFTLLVLVGGVQVLAHASYAHLGWLPVSLVAVLALAAGAVLGMGIARTLPSPLTPPALAVGAFAFTTLLHMSLGRTETTTSDGFPVSRPNRLSLLSPATDEIRAAYVTLSGAVDLGQTLWFLGLAVTGFVLLIATTRRTRLLALTPALACTALALLVLPTDPGRMYVVDRAAAAPVCDGPVCVTRTHRDRLTDLAGPGKEALRRLHTALGDSAPGSVRENTTLLPEGSTPRWSRDTVLVDFDTLTAEKGEALTRALIGLGMVPGCTPVGWQGMGEEDIARTVAVGWALGSLEPSADTETRTAWQELKARPYPEQLARIAAMRTAAYSCQGEPFEALKGGGR</sequence>
<keyword evidence="1" id="KW-0812">Transmembrane</keyword>